<dbReference type="AlphaFoldDB" id="A0A9X5BG66"/>
<sequence>MSTLHNQVVQSIEGLSDDSLEFILDMIQRFVKPAENQLMEATAQRKKRKLGILKGKKLIADGYDLDECNNEIAEMFGVDK</sequence>
<reference evidence="1" key="1">
    <citation type="submission" date="2018-09" db="EMBL/GenBank/DDBJ databases">
        <title>Murine metabolic-syndrome-specific gut microbial biobank.</title>
        <authorList>
            <person name="Liu C."/>
        </authorList>
    </citation>
    <scope>NUCLEOTIDE SEQUENCE</scope>
    <source>
        <strain evidence="1">D42-62</strain>
    </source>
</reference>
<organism evidence="1 2">
    <name type="scientific">Parablautia muri</name>
    <dbReference type="NCBI Taxonomy" id="2320879"/>
    <lineage>
        <taxon>Bacteria</taxon>
        <taxon>Bacillati</taxon>
        <taxon>Bacillota</taxon>
        <taxon>Clostridia</taxon>
        <taxon>Lachnospirales</taxon>
        <taxon>Lachnospiraceae</taxon>
        <taxon>Parablautia</taxon>
    </lineage>
</organism>
<keyword evidence="2" id="KW-1185">Reference proteome</keyword>
<dbReference type="OrthoDB" id="2050724at2"/>
<comment type="caution">
    <text evidence="1">The sequence shown here is derived from an EMBL/GenBank/DDBJ whole genome shotgun (WGS) entry which is preliminary data.</text>
</comment>
<protein>
    <recommendedName>
        <fullName evidence="3">DUF2281 domain-containing protein</fullName>
    </recommendedName>
</protein>
<dbReference type="EMBL" id="QZDT01000016">
    <property type="protein sequence ID" value="NBJ93198.1"/>
    <property type="molecule type" value="Genomic_DNA"/>
</dbReference>
<proteinExistence type="predicted"/>
<evidence type="ECO:0008006" key="3">
    <source>
        <dbReference type="Google" id="ProtNLM"/>
    </source>
</evidence>
<name>A0A9X5BG66_9FIRM</name>
<evidence type="ECO:0000313" key="2">
    <source>
        <dbReference type="Proteomes" id="UP001154420"/>
    </source>
</evidence>
<gene>
    <name evidence="1" type="ORF">D5281_11475</name>
</gene>
<dbReference type="Proteomes" id="UP001154420">
    <property type="component" value="Unassembled WGS sequence"/>
</dbReference>
<dbReference type="RefSeq" id="WP_160560306.1">
    <property type="nucleotide sequence ID" value="NZ_QZDT01000016.1"/>
</dbReference>
<evidence type="ECO:0000313" key="1">
    <source>
        <dbReference type="EMBL" id="NBJ93198.1"/>
    </source>
</evidence>
<accession>A0A9X5BG66</accession>